<feature type="domain" description="FtsK" evidence="9">
    <location>
        <begin position="574"/>
        <end position="774"/>
    </location>
</feature>
<dbReference type="Pfam" id="PF17854">
    <property type="entry name" value="FtsK_alpha"/>
    <property type="match status" value="1"/>
</dbReference>
<organism evidence="10 11">
    <name type="scientific">Bombiscardovia nodaiensis</name>
    <dbReference type="NCBI Taxonomy" id="2932181"/>
    <lineage>
        <taxon>Bacteria</taxon>
        <taxon>Bacillati</taxon>
        <taxon>Actinomycetota</taxon>
        <taxon>Actinomycetes</taxon>
        <taxon>Bifidobacteriales</taxon>
        <taxon>Bifidobacteriaceae</taxon>
        <taxon>Bombiscardovia</taxon>
    </lineage>
</organism>
<evidence type="ECO:0000259" key="9">
    <source>
        <dbReference type="PROSITE" id="PS50901"/>
    </source>
</evidence>
<comment type="similarity">
    <text evidence="1">Belongs to the FtsK/SpoIIIE/SftA family.</text>
</comment>
<dbReference type="InterPro" id="IPR036390">
    <property type="entry name" value="WH_DNA-bd_sf"/>
</dbReference>
<keyword evidence="3 6" id="KW-0067">ATP-binding</keyword>
<keyword evidence="8" id="KW-0812">Transmembrane</keyword>
<dbReference type="InterPro" id="IPR002543">
    <property type="entry name" value="FtsK_dom"/>
</dbReference>
<keyword evidence="8" id="KW-1133">Transmembrane helix</keyword>
<dbReference type="PROSITE" id="PS50901">
    <property type="entry name" value="FTSK"/>
    <property type="match status" value="1"/>
</dbReference>
<feature type="transmembrane region" description="Helical" evidence="8">
    <location>
        <begin position="99"/>
        <end position="125"/>
    </location>
</feature>
<dbReference type="SMART" id="SM00843">
    <property type="entry name" value="Ftsk_gamma"/>
    <property type="match status" value="1"/>
</dbReference>
<dbReference type="InterPro" id="IPR027417">
    <property type="entry name" value="P-loop_NTPase"/>
</dbReference>
<dbReference type="InterPro" id="IPR036388">
    <property type="entry name" value="WH-like_DNA-bd_sf"/>
</dbReference>
<reference evidence="10 11" key="1">
    <citation type="journal article" date="2023" name="Microbiol. Spectr.">
        <title>Symbiosis of Carpenter Bees with Uncharacterized Lactic Acid Bacteria Showing NAD Auxotrophy.</title>
        <authorList>
            <person name="Kawasaki S."/>
            <person name="Ozawa K."/>
            <person name="Mori T."/>
            <person name="Yamamoto A."/>
            <person name="Ito M."/>
            <person name="Ohkuma M."/>
            <person name="Sakamoto M."/>
            <person name="Matsutani M."/>
        </authorList>
    </citation>
    <scope>NUCLEOTIDE SEQUENCE [LARGE SCALE GENOMIC DNA]</scope>
    <source>
        <strain evidence="10 11">Kim37-2</strain>
    </source>
</reference>
<evidence type="ECO:0000313" key="10">
    <source>
        <dbReference type="EMBL" id="BDR53177.1"/>
    </source>
</evidence>
<feature type="transmembrane region" description="Helical" evidence="8">
    <location>
        <begin position="165"/>
        <end position="184"/>
    </location>
</feature>
<gene>
    <name evidence="10" type="primary">ftsK</name>
    <name evidence="10" type="ORF">KIM372_10840</name>
</gene>
<dbReference type="InterPro" id="IPR041027">
    <property type="entry name" value="FtsK_alpha"/>
</dbReference>
<feature type="region of interest" description="Disordered" evidence="7">
    <location>
        <begin position="1"/>
        <end position="32"/>
    </location>
</feature>
<evidence type="ECO:0000256" key="7">
    <source>
        <dbReference type="SAM" id="MobiDB-lite"/>
    </source>
</evidence>
<evidence type="ECO:0000256" key="6">
    <source>
        <dbReference type="PROSITE-ProRule" id="PRU00289"/>
    </source>
</evidence>
<protein>
    <submittedName>
        <fullName evidence="10">DNA translocase FtsK</fullName>
    </submittedName>
</protein>
<dbReference type="Gene3D" id="1.10.10.10">
    <property type="entry name" value="Winged helix-like DNA-binding domain superfamily/Winged helix DNA-binding domain"/>
    <property type="match status" value="1"/>
</dbReference>
<feature type="binding site" evidence="6">
    <location>
        <begin position="591"/>
        <end position="598"/>
    </location>
    <ligand>
        <name>ATP</name>
        <dbReference type="ChEBI" id="CHEBI:30616"/>
    </ligand>
</feature>
<feature type="compositionally biased region" description="Low complexity" evidence="7">
    <location>
        <begin position="388"/>
        <end position="406"/>
    </location>
</feature>
<comment type="function">
    <text evidence="5">Essential cell division protein that coordinates cell division and chromosome segregation. The N-terminus is involved in assembly of the cell-division machinery. The C-terminus functions as a DNA motor that moves dsDNA in an ATP-dependent manner towards the dif recombination site, which is located within the replication terminus region. Required for activation of the Xer recombinase, allowing activation of chromosome unlinking by recombination.</text>
</comment>
<feature type="region of interest" description="Disordered" evidence="7">
    <location>
        <begin position="387"/>
        <end position="436"/>
    </location>
</feature>
<feature type="compositionally biased region" description="Polar residues" evidence="7">
    <location>
        <begin position="419"/>
        <end position="436"/>
    </location>
</feature>
<feature type="transmembrane region" description="Helical" evidence="8">
    <location>
        <begin position="137"/>
        <end position="159"/>
    </location>
</feature>
<sequence>MTRMTASDKSKKQNRPRSRSAQRASSAQAVEPQETSWHKALLWLPRALGKGVRALTGSERYDPAYSKDGLCFLLLICAILFCASEWFRVQGPLGKGLHWLASSALGLPSVILPLVLIWAFWRLIAYSGKDSGNGHSLGGLCLLLWSVCSVLDIVMIGSIRRFDLRAIQGSGGLLGFALGSPLAWGLSRVFATIIFALIALFALLLIFQVHIDTLISPITRSVDRKRQPAQPEPGQTESELFPNEVRVGDDTLALAPGVPTHEDDQEEQDTLAAPAKTSWFHKLFHRRRKGEDDAKLDHYEADDPFDRAARIHADDEDALDPADSGNERVYHEPAFVDTTAVDAASSGAAVSAPTEQIPATAASQSATPVQAQVSPAELSGVGAQDPWAAAAAAAQQLESASQAEQEGPAQEPGDHAPQADQTGQAGSTDDPQAAQNLSPYVLPSADLLVRGKPHAAKTQANDNVIQALQSTFHQFDVDAKVVGFLRGPSVTQYEVELGPGVKVEKVTNLQRNIAYAVASSDVRILSPIPGKSAIGIEIPNVDREIVHLGDVLRSPQAQSDDNPMLTAVGKDVEGHYVTADLTKMPHLLVAGATGSGKSSFVNSMLTSVIMRATPEQVRLILVDPKRVELSAYAGIPHLLTPIITDPKKAAQALEWVVKEMDARYDDLQFFGFRHVKDFNAAVRAGKVHAPAGSQRKVAPYPYLLVVVDEMADLMMVAKNDVESSIQRITQLARAAGVHLVLATQRPSVDVVTGLIKANIPSRLAFATSSSTDSRVILDATGAETLIGQGDALFLPMGQAKPTRVQGAWVSESEIRKAVDFVRTQRKPQYRQDIEQMAKQEEQKKEVAEDIGDDMDELLQAAELVITTQFGSTSMLQRKLRVGFARAGRLMDLLESRAIVGPSEGSKAREVLVQPAQLQEALAFIRGETSSMGEGEAPALEQDQAQTIS</sequence>
<evidence type="ECO:0000256" key="1">
    <source>
        <dbReference type="ARBA" id="ARBA00006474"/>
    </source>
</evidence>
<feature type="transmembrane region" description="Helical" evidence="8">
    <location>
        <begin position="70"/>
        <end position="87"/>
    </location>
</feature>
<dbReference type="Pfam" id="PF09397">
    <property type="entry name" value="FtsK_gamma"/>
    <property type="match status" value="1"/>
</dbReference>
<evidence type="ECO:0000313" key="11">
    <source>
        <dbReference type="Proteomes" id="UP001321766"/>
    </source>
</evidence>
<evidence type="ECO:0000256" key="3">
    <source>
        <dbReference type="ARBA" id="ARBA00022840"/>
    </source>
</evidence>
<evidence type="ECO:0000256" key="2">
    <source>
        <dbReference type="ARBA" id="ARBA00022741"/>
    </source>
</evidence>
<evidence type="ECO:0000256" key="4">
    <source>
        <dbReference type="ARBA" id="ARBA00023125"/>
    </source>
</evidence>
<dbReference type="PANTHER" id="PTHR22683:SF41">
    <property type="entry name" value="DNA TRANSLOCASE FTSK"/>
    <property type="match status" value="1"/>
</dbReference>
<dbReference type="Gene3D" id="3.30.980.40">
    <property type="match status" value="1"/>
</dbReference>
<dbReference type="CDD" id="cd01127">
    <property type="entry name" value="TrwB_TraG_TraD_VirD4"/>
    <property type="match status" value="1"/>
</dbReference>
<dbReference type="InterPro" id="IPR018541">
    <property type="entry name" value="Ftsk_gamma"/>
</dbReference>
<keyword evidence="2 6" id="KW-0547">Nucleotide-binding</keyword>
<accession>A0ABM8B8G3</accession>
<dbReference type="Proteomes" id="UP001321766">
    <property type="component" value="Chromosome"/>
</dbReference>
<keyword evidence="4" id="KW-0238">DNA-binding</keyword>
<dbReference type="SUPFAM" id="SSF52540">
    <property type="entry name" value="P-loop containing nucleoside triphosphate hydrolases"/>
    <property type="match status" value="1"/>
</dbReference>
<feature type="region of interest" description="Disordered" evidence="7">
    <location>
        <begin position="929"/>
        <end position="948"/>
    </location>
</feature>
<proteinExistence type="inferred from homology"/>
<keyword evidence="8" id="KW-0472">Membrane</keyword>
<dbReference type="PANTHER" id="PTHR22683">
    <property type="entry name" value="SPORULATION PROTEIN RELATED"/>
    <property type="match status" value="1"/>
</dbReference>
<feature type="compositionally biased region" description="Basic and acidic residues" evidence="7">
    <location>
        <begin position="1"/>
        <end position="11"/>
    </location>
</feature>
<evidence type="ECO:0000256" key="5">
    <source>
        <dbReference type="ARBA" id="ARBA00024986"/>
    </source>
</evidence>
<dbReference type="EMBL" id="AP026798">
    <property type="protein sequence ID" value="BDR53177.1"/>
    <property type="molecule type" value="Genomic_DNA"/>
</dbReference>
<dbReference type="Pfam" id="PF01580">
    <property type="entry name" value="FtsK_SpoIIIE"/>
    <property type="match status" value="1"/>
</dbReference>
<keyword evidence="11" id="KW-1185">Reference proteome</keyword>
<dbReference type="SUPFAM" id="SSF46785">
    <property type="entry name" value="Winged helix' DNA-binding domain"/>
    <property type="match status" value="1"/>
</dbReference>
<dbReference type="InterPro" id="IPR050206">
    <property type="entry name" value="FtsK/SpoIIIE/SftA"/>
</dbReference>
<evidence type="ECO:0000256" key="8">
    <source>
        <dbReference type="SAM" id="Phobius"/>
    </source>
</evidence>
<dbReference type="Gene3D" id="3.40.50.300">
    <property type="entry name" value="P-loop containing nucleotide triphosphate hydrolases"/>
    <property type="match status" value="1"/>
</dbReference>
<feature type="transmembrane region" description="Helical" evidence="8">
    <location>
        <begin position="189"/>
        <end position="211"/>
    </location>
</feature>
<name>A0ABM8B8G3_9BIFI</name>